<evidence type="ECO:0000256" key="4">
    <source>
        <dbReference type="ARBA" id="ARBA00023242"/>
    </source>
</evidence>
<dbReference type="GO" id="GO:0000981">
    <property type="term" value="F:DNA-binding transcription factor activity, RNA polymerase II-specific"/>
    <property type="evidence" value="ECO:0007669"/>
    <property type="project" value="InterPro"/>
</dbReference>
<dbReference type="Pfam" id="PF00046">
    <property type="entry name" value="Homeodomain"/>
    <property type="match status" value="1"/>
</dbReference>
<dbReference type="PROSITE" id="PS00027">
    <property type="entry name" value="HOMEOBOX_1"/>
    <property type="match status" value="1"/>
</dbReference>
<proteinExistence type="predicted"/>
<dbReference type="Proteomes" id="UP000410492">
    <property type="component" value="Unassembled WGS sequence"/>
</dbReference>
<feature type="non-terminal residue" evidence="8">
    <location>
        <position position="1"/>
    </location>
</feature>
<dbReference type="InterPro" id="IPR001356">
    <property type="entry name" value="HD"/>
</dbReference>
<evidence type="ECO:0000256" key="3">
    <source>
        <dbReference type="ARBA" id="ARBA00023155"/>
    </source>
</evidence>
<feature type="domain" description="Homeobox" evidence="7">
    <location>
        <begin position="46"/>
        <end position="106"/>
    </location>
</feature>
<organism evidence="8 9">
    <name type="scientific">Callosobruchus maculatus</name>
    <name type="common">Southern cowpea weevil</name>
    <name type="synonym">Pulse bruchid</name>
    <dbReference type="NCBI Taxonomy" id="64391"/>
    <lineage>
        <taxon>Eukaryota</taxon>
        <taxon>Metazoa</taxon>
        <taxon>Ecdysozoa</taxon>
        <taxon>Arthropoda</taxon>
        <taxon>Hexapoda</taxon>
        <taxon>Insecta</taxon>
        <taxon>Pterygota</taxon>
        <taxon>Neoptera</taxon>
        <taxon>Endopterygota</taxon>
        <taxon>Coleoptera</taxon>
        <taxon>Polyphaga</taxon>
        <taxon>Cucujiformia</taxon>
        <taxon>Chrysomeloidea</taxon>
        <taxon>Chrysomelidae</taxon>
        <taxon>Bruchinae</taxon>
        <taxon>Bruchini</taxon>
        <taxon>Callosobruchus</taxon>
    </lineage>
</organism>
<name>A0A653D3L7_CALMS</name>
<dbReference type="GO" id="GO:0045944">
    <property type="term" value="P:positive regulation of transcription by RNA polymerase II"/>
    <property type="evidence" value="ECO:0007669"/>
    <property type="project" value="UniProtKB-ARBA"/>
</dbReference>
<dbReference type="InterPro" id="IPR009057">
    <property type="entry name" value="Homeodomain-like_sf"/>
</dbReference>
<keyword evidence="2 5" id="KW-0238">DNA-binding</keyword>
<evidence type="ECO:0000256" key="5">
    <source>
        <dbReference type="PROSITE-ProRule" id="PRU00108"/>
    </source>
</evidence>
<gene>
    <name evidence="8" type="ORF">CALMAC_LOCUS14083</name>
</gene>
<evidence type="ECO:0000256" key="6">
    <source>
        <dbReference type="RuleBase" id="RU000682"/>
    </source>
</evidence>
<dbReference type="PANTHER" id="PTHR45664">
    <property type="entry name" value="PROTEIN ZERKNUELLT 1-RELATED"/>
    <property type="match status" value="1"/>
</dbReference>
<accession>A0A653D3L7</accession>
<dbReference type="InterPro" id="IPR017970">
    <property type="entry name" value="Homeobox_CS"/>
</dbReference>
<dbReference type="PRINTS" id="PR00024">
    <property type="entry name" value="HOMEOBOX"/>
</dbReference>
<keyword evidence="3 5" id="KW-0371">Homeobox</keyword>
<protein>
    <recommendedName>
        <fullName evidence="7">Homeobox domain-containing protein</fullName>
    </recommendedName>
</protein>
<dbReference type="PANTHER" id="PTHR45664:SF12">
    <property type="entry name" value="PANCREAS_DUODENUM HOMEOBOX PROTEIN 1"/>
    <property type="match status" value="1"/>
</dbReference>
<dbReference type="CDD" id="cd00086">
    <property type="entry name" value="homeodomain"/>
    <property type="match status" value="1"/>
</dbReference>
<reference evidence="8 9" key="1">
    <citation type="submission" date="2019-01" db="EMBL/GenBank/DDBJ databases">
        <authorList>
            <person name="Sayadi A."/>
        </authorList>
    </citation>
    <scope>NUCLEOTIDE SEQUENCE [LARGE SCALE GENOMIC DNA]</scope>
</reference>
<evidence type="ECO:0000259" key="7">
    <source>
        <dbReference type="PROSITE" id="PS50071"/>
    </source>
</evidence>
<dbReference type="AlphaFoldDB" id="A0A653D3L7"/>
<evidence type="ECO:0000313" key="9">
    <source>
        <dbReference type="Proteomes" id="UP000410492"/>
    </source>
</evidence>
<keyword evidence="9" id="KW-1185">Reference proteome</keyword>
<dbReference type="GO" id="GO:0005634">
    <property type="term" value="C:nucleus"/>
    <property type="evidence" value="ECO:0007669"/>
    <property type="project" value="UniProtKB-SubCell"/>
</dbReference>
<dbReference type="Gene3D" id="1.10.10.60">
    <property type="entry name" value="Homeodomain-like"/>
    <property type="match status" value="1"/>
</dbReference>
<dbReference type="InterPro" id="IPR020479">
    <property type="entry name" value="HD_metazoa"/>
</dbReference>
<dbReference type="EMBL" id="CAACVG010009973">
    <property type="protein sequence ID" value="VEN54674.1"/>
    <property type="molecule type" value="Genomic_DNA"/>
</dbReference>
<dbReference type="SMART" id="SM00389">
    <property type="entry name" value="HOX"/>
    <property type="match status" value="1"/>
</dbReference>
<evidence type="ECO:0000313" key="8">
    <source>
        <dbReference type="EMBL" id="VEN54674.1"/>
    </source>
</evidence>
<dbReference type="GO" id="GO:0000978">
    <property type="term" value="F:RNA polymerase II cis-regulatory region sequence-specific DNA binding"/>
    <property type="evidence" value="ECO:0007669"/>
    <property type="project" value="TreeGrafter"/>
</dbReference>
<evidence type="ECO:0000256" key="2">
    <source>
        <dbReference type="ARBA" id="ARBA00023125"/>
    </source>
</evidence>
<comment type="subcellular location">
    <subcellularLocation>
        <location evidence="1 5 6">Nucleus</location>
    </subcellularLocation>
</comment>
<dbReference type="OrthoDB" id="6159439at2759"/>
<sequence length="140" mass="17141">VLICEKLLANILVVTKFNSIKYDIYIPLLKLQIFFPEVARPDQTSTPPRRYRTTYTSIQLLELEKEFSTNTYLSRQRRIELSILLNLTERQIKIWFQNRRMKQKKFDKTHPHLKSNRTLKEKAAPIRYEKYLFFYRYLFM</sequence>
<feature type="DNA-binding region" description="Homeobox" evidence="5">
    <location>
        <begin position="48"/>
        <end position="107"/>
    </location>
</feature>
<dbReference type="PROSITE" id="PS50071">
    <property type="entry name" value="HOMEOBOX_2"/>
    <property type="match status" value="1"/>
</dbReference>
<evidence type="ECO:0000256" key="1">
    <source>
        <dbReference type="ARBA" id="ARBA00004123"/>
    </source>
</evidence>
<keyword evidence="4 5" id="KW-0539">Nucleus</keyword>
<dbReference type="SUPFAM" id="SSF46689">
    <property type="entry name" value="Homeodomain-like"/>
    <property type="match status" value="1"/>
</dbReference>